<evidence type="ECO:0000256" key="1">
    <source>
        <dbReference type="SAM" id="MobiDB-lite"/>
    </source>
</evidence>
<reference evidence="2" key="1">
    <citation type="submission" date="2020-07" db="EMBL/GenBank/DDBJ databases">
        <authorList>
            <person name="Nieuwenhuis M."/>
            <person name="Van De Peppel L.J.J."/>
        </authorList>
    </citation>
    <scope>NUCLEOTIDE SEQUENCE</scope>
    <source>
        <strain evidence="2">AP01</strain>
        <tissue evidence="2">Mycelium</tissue>
    </source>
</reference>
<organism evidence="2 3">
    <name type="scientific">Asterophora parasitica</name>
    <dbReference type="NCBI Taxonomy" id="117018"/>
    <lineage>
        <taxon>Eukaryota</taxon>
        <taxon>Fungi</taxon>
        <taxon>Dikarya</taxon>
        <taxon>Basidiomycota</taxon>
        <taxon>Agaricomycotina</taxon>
        <taxon>Agaricomycetes</taxon>
        <taxon>Agaricomycetidae</taxon>
        <taxon>Agaricales</taxon>
        <taxon>Tricholomatineae</taxon>
        <taxon>Lyophyllaceae</taxon>
        <taxon>Asterophora</taxon>
    </lineage>
</organism>
<dbReference type="AlphaFoldDB" id="A0A9P7G4V6"/>
<proteinExistence type="predicted"/>
<dbReference type="OrthoDB" id="2387165at2759"/>
<dbReference type="Proteomes" id="UP000775547">
    <property type="component" value="Unassembled WGS sequence"/>
</dbReference>
<sequence length="270" mass="29713">MPVVSLDVDSISDELAARLAISLLGHVLFLKSQSTARALKQRTELLSSFDTLSSHLNTTFTALSSALARVRNPHEATSNPTTGRAYLAIFVGSQTASAKSKVIYAVDGLELKKIGARDDKTIENENHRPMSDSGEENEDETFDGSDEQDVEDDSGEDDVSGEELPMVLDATQLSNHVTVCIKRIDPKEITDEVKIATFLSTMVRDPRNHCVEIIESFRDPILSKVEYMVMPSLRSFNDPEFGAVGEVVDFVTQMLEVHLSSAPVFFTDSK</sequence>
<evidence type="ECO:0000313" key="2">
    <source>
        <dbReference type="EMBL" id="KAG5642138.1"/>
    </source>
</evidence>
<dbReference type="EMBL" id="JABCKV010000213">
    <property type="protein sequence ID" value="KAG5642138.1"/>
    <property type="molecule type" value="Genomic_DNA"/>
</dbReference>
<protein>
    <submittedName>
        <fullName evidence="2">Uncharacterized protein</fullName>
    </submittedName>
</protein>
<reference evidence="2" key="2">
    <citation type="submission" date="2021-10" db="EMBL/GenBank/DDBJ databases">
        <title>Phylogenomics reveals ancestral predisposition of the termite-cultivated fungus Termitomyces towards a domesticated lifestyle.</title>
        <authorList>
            <person name="Auxier B."/>
            <person name="Grum-Grzhimaylo A."/>
            <person name="Cardenas M.E."/>
            <person name="Lodge J.D."/>
            <person name="Laessoe T."/>
            <person name="Pedersen O."/>
            <person name="Smith M.E."/>
            <person name="Kuyper T.W."/>
            <person name="Franco-Molano E.A."/>
            <person name="Baroni T.J."/>
            <person name="Aanen D.K."/>
        </authorList>
    </citation>
    <scope>NUCLEOTIDE SEQUENCE</scope>
    <source>
        <strain evidence="2">AP01</strain>
        <tissue evidence="2">Mycelium</tissue>
    </source>
</reference>
<comment type="caution">
    <text evidence="2">The sequence shown here is derived from an EMBL/GenBank/DDBJ whole genome shotgun (WGS) entry which is preliminary data.</text>
</comment>
<feature type="compositionally biased region" description="Basic and acidic residues" evidence="1">
    <location>
        <begin position="120"/>
        <end position="130"/>
    </location>
</feature>
<feature type="region of interest" description="Disordered" evidence="1">
    <location>
        <begin position="120"/>
        <end position="161"/>
    </location>
</feature>
<gene>
    <name evidence="2" type="ORF">DXG03_003568</name>
</gene>
<accession>A0A9P7G4V6</accession>
<keyword evidence="3" id="KW-1185">Reference proteome</keyword>
<feature type="compositionally biased region" description="Acidic residues" evidence="1">
    <location>
        <begin position="133"/>
        <end position="161"/>
    </location>
</feature>
<evidence type="ECO:0000313" key="3">
    <source>
        <dbReference type="Proteomes" id="UP000775547"/>
    </source>
</evidence>
<name>A0A9P7G4V6_9AGAR</name>